<feature type="compositionally biased region" description="Pro residues" evidence="5">
    <location>
        <begin position="21"/>
        <end position="55"/>
    </location>
</feature>
<evidence type="ECO:0000256" key="7">
    <source>
        <dbReference type="SAM" id="SignalP"/>
    </source>
</evidence>
<feature type="chain" id="PRO_5047040629" evidence="7">
    <location>
        <begin position="16"/>
        <end position="364"/>
    </location>
</feature>
<feature type="region of interest" description="Disordered" evidence="5">
    <location>
        <begin position="21"/>
        <end position="61"/>
    </location>
</feature>
<gene>
    <name evidence="10" type="primary">SHISA7</name>
</gene>
<keyword evidence="7" id="KW-0732">Signal</keyword>
<comment type="subcellular location">
    <subcellularLocation>
        <location evidence="1">Membrane</location>
    </subcellularLocation>
</comment>
<evidence type="ECO:0000256" key="5">
    <source>
        <dbReference type="SAM" id="MobiDB-lite"/>
    </source>
</evidence>
<keyword evidence="9" id="KW-1185">Reference proteome</keyword>
<evidence type="ECO:0000313" key="10">
    <source>
        <dbReference type="RefSeq" id="XP_067170397.1"/>
    </source>
</evidence>
<dbReference type="InterPro" id="IPR026910">
    <property type="entry name" value="Shisa"/>
</dbReference>
<organism evidence="9 10">
    <name type="scientific">Apteryx mantelli</name>
    <name type="common">North Island brown kiwi</name>
    <dbReference type="NCBI Taxonomy" id="2696672"/>
    <lineage>
        <taxon>Eukaryota</taxon>
        <taxon>Metazoa</taxon>
        <taxon>Chordata</taxon>
        <taxon>Craniata</taxon>
        <taxon>Vertebrata</taxon>
        <taxon>Euteleostomi</taxon>
        <taxon>Archelosauria</taxon>
        <taxon>Archosauria</taxon>
        <taxon>Dinosauria</taxon>
        <taxon>Saurischia</taxon>
        <taxon>Theropoda</taxon>
        <taxon>Coelurosauria</taxon>
        <taxon>Aves</taxon>
        <taxon>Palaeognathae</taxon>
        <taxon>Apterygiformes</taxon>
        <taxon>Apterygidae</taxon>
        <taxon>Apteryx</taxon>
    </lineage>
</organism>
<proteinExistence type="predicted"/>
<evidence type="ECO:0000256" key="4">
    <source>
        <dbReference type="ARBA" id="ARBA00023136"/>
    </source>
</evidence>
<dbReference type="InterPro" id="IPR053891">
    <property type="entry name" value="Shisa_N"/>
</dbReference>
<keyword evidence="4 6" id="KW-0472">Membrane</keyword>
<sequence length="364" mass="37375">MHPAVAALLWAGLAARPGLLPPPLPPSLAAPGPPRSSPSSPSLPPPPPPSSPSSPAPALGHLRRAGSAGAELCQGYYDVMGQYDAAFNCSTGAFRFCCGTCHYRFCCEHRGRRLEQARCTNVETPRWAATPAPGAAAAAAAAAEPGAPARPPAARPGSTVYVVCGVVTFALAAGVALRVAFGKASRRPRARDINVPRALVDILRHQAGGSGRPERPERRSSAVLAAGPPDNGPAWPPTTLYGAPKACKGNHENLHNYLHLSVGSPEHHGATLDWRVPPTPSSRRAGALSCSRSFHNLSLLPPPPESGLRGGGPARGVSLQRLAANDVTAPDLVADDITPFSSAADDVTALGSVADGVTSGLSSR</sequence>
<name>A0ABM4FZL5_9AVES</name>
<evidence type="ECO:0000313" key="9">
    <source>
        <dbReference type="Proteomes" id="UP001652627"/>
    </source>
</evidence>
<keyword evidence="3 6" id="KW-1133">Transmembrane helix</keyword>
<evidence type="ECO:0000256" key="6">
    <source>
        <dbReference type="SAM" id="Phobius"/>
    </source>
</evidence>
<dbReference type="GeneID" id="136994892"/>
<dbReference type="PANTHER" id="PTHR31774:SF2">
    <property type="entry name" value="PROTEIN SHISA-7"/>
    <property type="match status" value="1"/>
</dbReference>
<feature type="region of interest" description="Disordered" evidence="5">
    <location>
        <begin position="204"/>
        <end position="231"/>
    </location>
</feature>
<keyword evidence="2 6" id="KW-0812">Transmembrane</keyword>
<protein>
    <submittedName>
        <fullName evidence="10">Protein shisa-7</fullName>
    </submittedName>
</protein>
<dbReference type="PANTHER" id="PTHR31774">
    <property type="entry name" value="PROTEIN SHISA-9-RELATED"/>
    <property type="match status" value="1"/>
</dbReference>
<feature type="domain" description="Shisa N-terminal" evidence="8">
    <location>
        <begin position="71"/>
        <end position="121"/>
    </location>
</feature>
<feature type="signal peptide" evidence="7">
    <location>
        <begin position="1"/>
        <end position="15"/>
    </location>
</feature>
<dbReference type="RefSeq" id="XP_067170397.1">
    <property type="nucleotide sequence ID" value="XM_067314296.1"/>
</dbReference>
<dbReference type="Pfam" id="PF13908">
    <property type="entry name" value="Shisa_N"/>
    <property type="match status" value="1"/>
</dbReference>
<evidence type="ECO:0000256" key="1">
    <source>
        <dbReference type="ARBA" id="ARBA00004370"/>
    </source>
</evidence>
<evidence type="ECO:0000256" key="3">
    <source>
        <dbReference type="ARBA" id="ARBA00022989"/>
    </source>
</evidence>
<evidence type="ECO:0000259" key="8">
    <source>
        <dbReference type="Pfam" id="PF13908"/>
    </source>
</evidence>
<dbReference type="Proteomes" id="UP001652627">
    <property type="component" value="Chromosome 34"/>
</dbReference>
<evidence type="ECO:0000256" key="2">
    <source>
        <dbReference type="ARBA" id="ARBA00022692"/>
    </source>
</evidence>
<reference evidence="10" key="1">
    <citation type="submission" date="2025-08" db="UniProtKB">
        <authorList>
            <consortium name="RefSeq"/>
        </authorList>
    </citation>
    <scope>IDENTIFICATION</scope>
    <source>
        <tissue evidence="10">Blood</tissue>
    </source>
</reference>
<accession>A0ABM4FZL5</accession>
<feature type="transmembrane region" description="Helical" evidence="6">
    <location>
        <begin position="160"/>
        <end position="181"/>
    </location>
</feature>